<dbReference type="GO" id="GO:0005886">
    <property type="term" value="C:plasma membrane"/>
    <property type="evidence" value="ECO:0007669"/>
    <property type="project" value="TreeGrafter"/>
</dbReference>
<dbReference type="SMART" id="SM00192">
    <property type="entry name" value="LDLa"/>
    <property type="match status" value="3"/>
</dbReference>
<feature type="transmembrane region" description="Helical" evidence="8">
    <location>
        <begin position="732"/>
        <end position="755"/>
    </location>
</feature>
<dbReference type="PANTHER" id="PTHR24270">
    <property type="entry name" value="LOW-DENSITY LIPOPROTEIN RECEPTOR-RELATED"/>
    <property type="match status" value="1"/>
</dbReference>
<evidence type="ECO:0000256" key="3">
    <source>
        <dbReference type="ARBA" id="ARBA00022737"/>
    </source>
</evidence>
<evidence type="ECO:0000313" key="12">
    <source>
        <dbReference type="Proteomes" id="UP000682733"/>
    </source>
</evidence>
<evidence type="ECO:0000313" key="11">
    <source>
        <dbReference type="EMBL" id="CAF3870121.1"/>
    </source>
</evidence>
<feature type="disulfide bond" evidence="7">
    <location>
        <begin position="34"/>
        <end position="52"/>
    </location>
</feature>
<evidence type="ECO:0000256" key="5">
    <source>
        <dbReference type="ARBA" id="ARBA00023136"/>
    </source>
</evidence>
<protein>
    <recommendedName>
        <fullName evidence="9">G-protein coupled receptors family 1 profile domain-containing protein</fullName>
    </recommendedName>
</protein>
<comment type="caution">
    <text evidence="7">Lacks conserved residue(s) required for the propagation of feature annotation.</text>
</comment>
<keyword evidence="4 8" id="KW-1133">Transmembrane helix</keyword>
<organism evidence="11 12">
    <name type="scientific">Didymodactylos carnosus</name>
    <dbReference type="NCBI Taxonomy" id="1234261"/>
    <lineage>
        <taxon>Eukaryota</taxon>
        <taxon>Metazoa</taxon>
        <taxon>Spiralia</taxon>
        <taxon>Gnathifera</taxon>
        <taxon>Rotifera</taxon>
        <taxon>Eurotatoria</taxon>
        <taxon>Bdelloidea</taxon>
        <taxon>Philodinida</taxon>
        <taxon>Philodinidae</taxon>
        <taxon>Didymodactylos</taxon>
    </lineage>
</organism>
<evidence type="ECO:0000256" key="6">
    <source>
        <dbReference type="ARBA" id="ARBA00023157"/>
    </source>
</evidence>
<dbReference type="Gene3D" id="1.20.1070.10">
    <property type="entry name" value="Rhodopsin 7-helix transmembrane proteins"/>
    <property type="match status" value="1"/>
</dbReference>
<comment type="subcellular location">
    <subcellularLocation>
        <location evidence="1">Membrane</location>
        <topology evidence="1">Single-pass membrane protein</topology>
    </subcellularLocation>
</comment>
<dbReference type="InterPro" id="IPR050685">
    <property type="entry name" value="LDLR"/>
</dbReference>
<proteinExistence type="predicted"/>
<dbReference type="InterPro" id="IPR036055">
    <property type="entry name" value="LDL_receptor-like_sf"/>
</dbReference>
<evidence type="ECO:0000313" key="10">
    <source>
        <dbReference type="EMBL" id="CAF1106359.1"/>
    </source>
</evidence>
<dbReference type="EMBL" id="CAJOBA010011353">
    <property type="protein sequence ID" value="CAF3870121.1"/>
    <property type="molecule type" value="Genomic_DNA"/>
</dbReference>
<evidence type="ECO:0000256" key="7">
    <source>
        <dbReference type="PROSITE-ProRule" id="PRU00124"/>
    </source>
</evidence>
<reference evidence="11" key="1">
    <citation type="submission" date="2021-02" db="EMBL/GenBank/DDBJ databases">
        <authorList>
            <person name="Nowell W R."/>
        </authorList>
    </citation>
    <scope>NUCLEOTIDE SEQUENCE</scope>
</reference>
<feature type="transmembrane region" description="Helical" evidence="8">
    <location>
        <begin position="843"/>
        <end position="861"/>
    </location>
</feature>
<evidence type="ECO:0000256" key="2">
    <source>
        <dbReference type="ARBA" id="ARBA00022692"/>
    </source>
</evidence>
<feature type="transmembrane region" description="Helical" evidence="8">
    <location>
        <begin position="795"/>
        <end position="823"/>
    </location>
</feature>
<dbReference type="GO" id="GO:0016192">
    <property type="term" value="P:vesicle-mediated transport"/>
    <property type="evidence" value="ECO:0007669"/>
    <property type="project" value="UniProtKB-ARBA"/>
</dbReference>
<keyword evidence="2 8" id="KW-0812">Transmembrane</keyword>
<evidence type="ECO:0000259" key="9">
    <source>
        <dbReference type="PROSITE" id="PS50262"/>
    </source>
</evidence>
<evidence type="ECO:0000256" key="1">
    <source>
        <dbReference type="ARBA" id="ARBA00004167"/>
    </source>
</evidence>
<dbReference type="SUPFAM" id="SSF57424">
    <property type="entry name" value="LDL receptor-like module"/>
    <property type="match status" value="1"/>
</dbReference>
<accession>A0A8S2KU02</accession>
<dbReference type="InterPro" id="IPR002172">
    <property type="entry name" value="LDrepeatLR_classA_rpt"/>
</dbReference>
<dbReference type="InterPro" id="IPR017452">
    <property type="entry name" value="GPCR_Rhodpsn_7TM"/>
</dbReference>
<dbReference type="PRINTS" id="PR00261">
    <property type="entry name" value="LDLRECEPTOR"/>
</dbReference>
<name>A0A8S2KU02_9BILA</name>
<dbReference type="Pfam" id="PF00057">
    <property type="entry name" value="Ldl_recept_a"/>
    <property type="match status" value="1"/>
</dbReference>
<dbReference type="CDD" id="cd00112">
    <property type="entry name" value="LDLa"/>
    <property type="match status" value="1"/>
</dbReference>
<dbReference type="AlphaFoldDB" id="A0A8S2KU02"/>
<dbReference type="EMBL" id="CAJNOK010010101">
    <property type="protein sequence ID" value="CAF1106359.1"/>
    <property type="molecule type" value="Genomic_DNA"/>
</dbReference>
<feature type="non-terminal residue" evidence="11">
    <location>
        <position position="870"/>
    </location>
</feature>
<dbReference type="Proteomes" id="UP000677228">
    <property type="component" value="Unassembled WGS sequence"/>
</dbReference>
<sequence>QLCNGIWDCENGAGEERCFELELNECNPDTHYRCHSGQCIIKSFSFDHIYDCMDYSDEQGSDVLDIKSKPCHKLSTIECEEYNCAWLKFSCSDGQCIRNSEDHLCESPREVLYNRQKNFRKSNDDLTELCWKYMMCITGMSTTTTKLSCYSLCPPPGYCTSYISVTVCPYTFVFPQNFVIFPFVHTIYMLNQTLSTSKFLPEFICYDVKLCKAFPPTHYLLGYSCRKRSEFYSLDAITSWRVLFTGTQIIFSSCTQYHLSALNLFHCNNSNKYISKYRVNNGFDDWDLYQDEKYSNTCGLNLKNDQFECFAGEQCFSRVKFLDTIENCDDKSDEPLRFNCLLAPDENNLACELIRNLKKTLPTYFLFQDLCDDLIFRNIPIDNETDETNCDLWPCNSRSKTCNGFWNCPNALTCLPLEKAGDDETNCVGATDERTGYCRSRFRCDSNEKDQGERVTIFLEFVIPSNKFEHLTLFRLMTYLLDENNTILNTEQVVHSPYIQPDQRSLKFVCICQKNYFGVNREHQNAVLTLNPSSLIYQDVAAAIIIHFVKVNLRIGFMEHEDRFLYKNSELNYQSVQMYLNQRTFISTFVYLQIFNNIDSNKYYLIVLLSNKTKIRELNTTIQSHYNCPHVNEIIRNLTLINYSPLKRIKYYHNLCSLNKNLKCFYDEIYQCFCYNNFQPDYLVFNHHVNNCTTDTAVYCQNDARCLQANRQSIYYFTCLYSLEIKGLIQTFVFIVVVVLTISSFIANLISITTFCQPKPREVGCGLYLLTLSIISQLNIFIFGLRFISLLLNQFTFISCILLEFLLSVIPSIFDWLTALIAIERTITVIKEANFNKKKSYELAKYIIICIFIIIPLSSLHKPFHCNLTI</sequence>
<dbReference type="PANTHER" id="PTHR24270:SF62">
    <property type="entry name" value="LOW-DENSITY LIPOPROTEIN RECEPTOR-RELATED PROTEIN 2"/>
    <property type="match status" value="1"/>
</dbReference>
<keyword evidence="3" id="KW-0677">Repeat</keyword>
<comment type="caution">
    <text evidence="11">The sequence shown here is derived from an EMBL/GenBank/DDBJ whole genome shotgun (WGS) entry which is preliminary data.</text>
</comment>
<keyword evidence="5 8" id="KW-0472">Membrane</keyword>
<feature type="domain" description="G-protein coupled receptors family 1 profile" evidence="9">
    <location>
        <begin position="747"/>
        <end position="870"/>
    </location>
</feature>
<evidence type="ECO:0000256" key="4">
    <source>
        <dbReference type="ARBA" id="ARBA00022989"/>
    </source>
</evidence>
<feature type="transmembrane region" description="Helical" evidence="8">
    <location>
        <begin position="767"/>
        <end position="789"/>
    </location>
</feature>
<dbReference type="Proteomes" id="UP000682733">
    <property type="component" value="Unassembled WGS sequence"/>
</dbReference>
<keyword evidence="6 7" id="KW-1015">Disulfide bond</keyword>
<evidence type="ECO:0000256" key="8">
    <source>
        <dbReference type="SAM" id="Phobius"/>
    </source>
</evidence>
<gene>
    <name evidence="10" type="ORF">OVA965_LOCUS19544</name>
    <name evidence="11" type="ORF">TMI583_LOCUS19616</name>
</gene>
<dbReference type="PROSITE" id="PS50068">
    <property type="entry name" value="LDLRA_2"/>
    <property type="match status" value="1"/>
</dbReference>
<dbReference type="PROSITE" id="PS50262">
    <property type="entry name" value="G_PROTEIN_RECEP_F1_2"/>
    <property type="match status" value="1"/>
</dbReference>
<dbReference type="Gene3D" id="4.10.400.10">
    <property type="entry name" value="Low-density Lipoprotein Receptor"/>
    <property type="match status" value="1"/>
</dbReference>